<gene>
    <name evidence="1" type="ORF">MORTIMER_310</name>
</gene>
<evidence type="ECO:0000313" key="1">
    <source>
        <dbReference type="EMBL" id="AUG87058.1"/>
    </source>
</evidence>
<proteinExistence type="predicted"/>
<sequence>MTILNQPSAQIIVDQINQDNNLTIRADQINFGVPTPVTGAGKRDTDIPVIAVADKGYVGSNIVNLDRLKVSTLFFGIVPELTVSTPSTTKDLLATLNGRYGLQVTANDISDRTIDANNTDSEGRIMHDIVFQGSLVYEGTLAVLINTGATQQPVLLTESGQWLTTEDGQPLKLESVA</sequence>
<protein>
    <submittedName>
        <fullName evidence="1">Putative virion structural protein</fullName>
    </submittedName>
</protein>
<dbReference type="EMBL" id="MG655270">
    <property type="protein sequence ID" value="AUG87058.1"/>
    <property type="molecule type" value="Genomic_DNA"/>
</dbReference>
<accession>A0A2H5BL45</accession>
<evidence type="ECO:0000313" key="2">
    <source>
        <dbReference type="Proteomes" id="UP000241578"/>
    </source>
</evidence>
<organism evidence="1 2">
    <name type="scientific">Erwinia phage vB_EamM_Mortimer</name>
    <dbReference type="NCBI Taxonomy" id="2060129"/>
    <lineage>
        <taxon>Viruses</taxon>
        <taxon>Duplodnaviria</taxon>
        <taxon>Heunggongvirae</taxon>
        <taxon>Uroviricota</taxon>
        <taxon>Caudoviricetes</taxon>
        <taxon>Chimalliviridae</taxon>
        <taxon>Agricanvirus</taxon>
        <taxon>Agricanvirus ray</taxon>
    </lineage>
</organism>
<dbReference type="Proteomes" id="UP000241578">
    <property type="component" value="Segment"/>
</dbReference>
<name>A0A2H5BL45_9CAUD</name>
<reference evidence="2" key="1">
    <citation type="submission" date="2017-12" db="EMBL/GenBank/DDBJ databases">
        <authorList>
            <person name="Sharrma R."/>
            <person name="Ferguson H.P."/>
            <person name="Berg J.A."/>
            <person name="Jensen G.L."/>
            <person name="Keele B.R."/>
            <person name="Ward M.E.H."/>
            <person name="Breakwell D.P."/>
            <person name="Hope S."/>
            <person name="Grose J.H."/>
        </authorList>
    </citation>
    <scope>NUCLEOTIDE SEQUENCE [LARGE SCALE GENOMIC DNA]</scope>
</reference>
<dbReference type="Pfam" id="PF25613">
    <property type="entry name" value="DUF7941"/>
    <property type="match status" value="1"/>
</dbReference>
<dbReference type="InterPro" id="IPR057701">
    <property type="entry name" value="DUF7941"/>
</dbReference>